<dbReference type="EMBL" id="CP003281">
    <property type="protein sequence ID" value="AFL84759.1"/>
    <property type="molecule type" value="Genomic_DNA"/>
</dbReference>
<name>I3Z691_BELBD</name>
<evidence type="ECO:0000313" key="1">
    <source>
        <dbReference type="EMBL" id="AFL84759.1"/>
    </source>
</evidence>
<accession>I3Z691</accession>
<reference evidence="2" key="1">
    <citation type="submission" date="2012-06" db="EMBL/GenBank/DDBJ databases">
        <title>The complete genome of Belliella baltica DSM 15883.</title>
        <authorList>
            <person name="Lucas S."/>
            <person name="Copeland A."/>
            <person name="Lapidus A."/>
            <person name="Goodwin L."/>
            <person name="Pitluck S."/>
            <person name="Peters L."/>
            <person name="Mikhailova N."/>
            <person name="Davenport K."/>
            <person name="Kyrpides N."/>
            <person name="Mavromatis K."/>
            <person name="Pagani I."/>
            <person name="Ivanova N."/>
            <person name="Ovchinnikova G."/>
            <person name="Zeytun A."/>
            <person name="Detter J.C."/>
            <person name="Han C."/>
            <person name="Land M."/>
            <person name="Hauser L."/>
            <person name="Markowitz V."/>
            <person name="Cheng J.-F."/>
            <person name="Hugenholtz P."/>
            <person name="Woyke T."/>
            <person name="Wu D."/>
            <person name="Tindall B."/>
            <person name="Pomrenke H."/>
            <person name="Brambilla E."/>
            <person name="Klenk H.-P."/>
            <person name="Eisen J.A."/>
        </authorList>
    </citation>
    <scope>NUCLEOTIDE SEQUENCE [LARGE SCALE GENOMIC DNA]</scope>
    <source>
        <strain evidence="2">DSM 15883 / CIP 108006 / LMG 21964 / BA134</strain>
    </source>
</reference>
<evidence type="ECO:0000313" key="2">
    <source>
        <dbReference type="Proteomes" id="UP000006050"/>
    </source>
</evidence>
<dbReference type="AlphaFoldDB" id="I3Z691"/>
<dbReference type="KEGG" id="bbd:Belba_2193"/>
<sequence>MINEIGFKIKNDNIWGDFYEYSLFKPSGVNLI</sequence>
<keyword evidence="2" id="KW-1185">Reference proteome</keyword>
<protein>
    <submittedName>
        <fullName evidence="1">Uncharacterized protein</fullName>
    </submittedName>
</protein>
<organism evidence="1 2">
    <name type="scientific">Belliella baltica (strain DSM 15883 / CIP 108006 / LMG 21964 / BA134)</name>
    <dbReference type="NCBI Taxonomy" id="866536"/>
    <lineage>
        <taxon>Bacteria</taxon>
        <taxon>Pseudomonadati</taxon>
        <taxon>Bacteroidota</taxon>
        <taxon>Cytophagia</taxon>
        <taxon>Cytophagales</taxon>
        <taxon>Cyclobacteriaceae</taxon>
        <taxon>Belliella</taxon>
    </lineage>
</organism>
<dbReference type="HOGENOM" id="CLU_3388240_0_0_10"/>
<proteinExistence type="predicted"/>
<gene>
    <name evidence="1" type="ordered locus">Belba_2193</name>
</gene>
<dbReference type="Proteomes" id="UP000006050">
    <property type="component" value="Chromosome"/>
</dbReference>